<evidence type="ECO:0000256" key="3">
    <source>
        <dbReference type="ARBA" id="ARBA00004496"/>
    </source>
</evidence>
<dbReference type="Pfam" id="PF03131">
    <property type="entry name" value="bZIP_Maf"/>
    <property type="match status" value="1"/>
</dbReference>
<dbReference type="Pfam" id="PF01212">
    <property type="entry name" value="Beta_elim_lyase"/>
    <property type="match status" value="1"/>
</dbReference>
<evidence type="ECO:0000313" key="20">
    <source>
        <dbReference type="Proteomes" id="UP000007266"/>
    </source>
</evidence>
<evidence type="ECO:0000256" key="10">
    <source>
        <dbReference type="ARBA" id="ARBA00023125"/>
    </source>
</evidence>
<keyword evidence="11" id="KW-0010">Activator</keyword>
<keyword evidence="17" id="KW-0175">Coiled coil</keyword>
<evidence type="ECO:0000256" key="12">
    <source>
        <dbReference type="ARBA" id="ARBA00023163"/>
    </source>
</evidence>
<evidence type="ECO:0000256" key="11">
    <source>
        <dbReference type="ARBA" id="ARBA00023159"/>
    </source>
</evidence>
<evidence type="ECO:0000313" key="19">
    <source>
        <dbReference type="EMBL" id="KYB27323.1"/>
    </source>
</evidence>
<protein>
    <recommendedName>
        <fullName evidence="16">Neural retina-specific leucine zipper protein</fullName>
    </recommendedName>
</protein>
<keyword evidence="7" id="KW-0832">Ubl conjugation</keyword>
<keyword evidence="9" id="KW-0805">Transcription regulation</keyword>
<evidence type="ECO:0000259" key="18">
    <source>
        <dbReference type="PROSITE" id="PS50217"/>
    </source>
</evidence>
<organism evidence="19 20">
    <name type="scientific">Tribolium castaneum</name>
    <name type="common">Red flour beetle</name>
    <dbReference type="NCBI Taxonomy" id="7070"/>
    <lineage>
        <taxon>Eukaryota</taxon>
        <taxon>Metazoa</taxon>
        <taxon>Ecdysozoa</taxon>
        <taxon>Arthropoda</taxon>
        <taxon>Hexapoda</taxon>
        <taxon>Insecta</taxon>
        <taxon>Pterygota</taxon>
        <taxon>Neoptera</taxon>
        <taxon>Endopterygota</taxon>
        <taxon>Coleoptera</taxon>
        <taxon>Polyphaga</taxon>
        <taxon>Cucujiformia</taxon>
        <taxon>Tenebrionidae</taxon>
        <taxon>Tenebrionidae incertae sedis</taxon>
        <taxon>Tribolium</taxon>
    </lineage>
</organism>
<dbReference type="SUPFAM" id="SSF47454">
    <property type="entry name" value="A DNA-binding domain in eukaryotic transcription factors"/>
    <property type="match status" value="1"/>
</dbReference>
<dbReference type="GO" id="GO:0000981">
    <property type="term" value="F:DNA-binding transcription factor activity, RNA polymerase II-specific"/>
    <property type="evidence" value="ECO:0000318"/>
    <property type="project" value="GO_Central"/>
</dbReference>
<keyword evidence="6" id="KW-1017">Isopeptide bond</keyword>
<feature type="coiled-coil region" evidence="17">
    <location>
        <begin position="431"/>
        <end position="465"/>
    </location>
</feature>
<dbReference type="InterPro" id="IPR004826">
    <property type="entry name" value="bZIP_Maf"/>
</dbReference>
<accession>A0A139WH81</accession>
<dbReference type="GO" id="GO:0006520">
    <property type="term" value="P:amino acid metabolic process"/>
    <property type="evidence" value="ECO:0007669"/>
    <property type="project" value="InterPro"/>
</dbReference>
<comment type="subunit">
    <text evidence="15">Interacts with FIZ1; this interaction represses transactivation. Interacts (via the leucine-zipper domain) with CRX.</text>
</comment>
<dbReference type="GO" id="GO:0005634">
    <property type="term" value="C:nucleus"/>
    <property type="evidence" value="ECO:0000318"/>
    <property type="project" value="GO_Central"/>
</dbReference>
<dbReference type="Proteomes" id="UP000007266">
    <property type="component" value="Linkage group 5"/>
</dbReference>
<evidence type="ECO:0000256" key="17">
    <source>
        <dbReference type="SAM" id="Coils"/>
    </source>
</evidence>
<evidence type="ECO:0000256" key="7">
    <source>
        <dbReference type="ARBA" id="ARBA00022843"/>
    </source>
</evidence>
<dbReference type="InParanoid" id="A0A139WH81"/>
<dbReference type="EMBL" id="KQ971343">
    <property type="protein sequence ID" value="KYB27323.1"/>
    <property type="molecule type" value="Genomic_DNA"/>
</dbReference>
<evidence type="ECO:0000256" key="15">
    <source>
        <dbReference type="ARBA" id="ARBA00066263"/>
    </source>
</evidence>
<dbReference type="eggNOG" id="KOG4196">
    <property type="taxonomic scope" value="Eukaryota"/>
</dbReference>
<dbReference type="CDD" id="cd14718">
    <property type="entry name" value="bZIP_Maf_large"/>
    <property type="match status" value="1"/>
</dbReference>
<dbReference type="InterPro" id="IPR024874">
    <property type="entry name" value="Transcription_factor_Maf_fam"/>
</dbReference>
<dbReference type="Gene3D" id="1.20.5.170">
    <property type="match status" value="1"/>
</dbReference>
<dbReference type="InterPro" id="IPR008917">
    <property type="entry name" value="TF_DNA-bd_sf"/>
</dbReference>
<keyword evidence="5" id="KW-0963">Cytoplasm</keyword>
<evidence type="ECO:0000256" key="4">
    <source>
        <dbReference type="ARBA" id="ARBA00022473"/>
    </source>
</evidence>
<dbReference type="STRING" id="7070.A0A139WH81"/>
<dbReference type="GO" id="GO:0045944">
    <property type="term" value="P:positive regulation of transcription by RNA polymerase II"/>
    <property type="evidence" value="ECO:0007669"/>
    <property type="project" value="UniProtKB-ARBA"/>
</dbReference>
<dbReference type="SUPFAM" id="SSF57959">
    <property type="entry name" value="Leucine zipper domain"/>
    <property type="match status" value="1"/>
</dbReference>
<keyword evidence="4" id="KW-0217">Developmental protein</keyword>
<dbReference type="GO" id="GO:0006357">
    <property type="term" value="P:regulation of transcription by RNA polymerase II"/>
    <property type="evidence" value="ECO:0000318"/>
    <property type="project" value="GO_Central"/>
</dbReference>
<dbReference type="GO" id="GO:0005737">
    <property type="term" value="C:cytoplasm"/>
    <property type="evidence" value="ECO:0007669"/>
    <property type="project" value="UniProtKB-SubCell"/>
</dbReference>
<dbReference type="GO" id="GO:0000978">
    <property type="term" value="F:RNA polymerase II cis-regulatory region sequence-specific DNA binding"/>
    <property type="evidence" value="ECO:0000318"/>
    <property type="project" value="GO_Central"/>
</dbReference>
<dbReference type="AlphaFoldDB" id="A0A139WH81"/>
<comment type="subcellular location">
    <subcellularLocation>
        <location evidence="3">Cytoplasm</location>
    </subcellularLocation>
    <subcellularLocation>
        <location evidence="2">Nucleus</location>
    </subcellularLocation>
</comment>
<reference evidence="19 20" key="2">
    <citation type="journal article" date="2010" name="Nucleic Acids Res.">
        <title>BeetleBase in 2010: revisions to provide comprehensive genomic information for Tribolium castaneum.</title>
        <authorList>
            <person name="Kim H.S."/>
            <person name="Murphy T."/>
            <person name="Xia J."/>
            <person name="Caragea D."/>
            <person name="Park Y."/>
            <person name="Beeman R.W."/>
            <person name="Lorenzen M.D."/>
            <person name="Butcher S."/>
            <person name="Manak J.R."/>
            <person name="Brown S.J."/>
        </authorList>
    </citation>
    <scope>GENOME REANNOTATION</scope>
    <source>
        <strain evidence="19 20">Georgia GA2</strain>
    </source>
</reference>
<dbReference type="Gene3D" id="3.40.640.10">
    <property type="entry name" value="Type I PLP-dependent aspartate aminotransferase-like (Major domain)"/>
    <property type="match status" value="1"/>
</dbReference>
<keyword evidence="13" id="KW-0539">Nucleus</keyword>
<evidence type="ECO:0000256" key="1">
    <source>
        <dbReference type="ARBA" id="ARBA00001933"/>
    </source>
</evidence>
<dbReference type="PANTHER" id="PTHR10129">
    <property type="entry name" value="TRANSCRIPTION FACTOR MAF"/>
    <property type="match status" value="1"/>
</dbReference>
<name>A0A139WH81_TRICA</name>
<dbReference type="InterPro" id="IPR001597">
    <property type="entry name" value="ArAA_b-elim_lyase/Thr_aldolase"/>
</dbReference>
<evidence type="ECO:0000256" key="14">
    <source>
        <dbReference type="ARBA" id="ARBA00055281"/>
    </source>
</evidence>
<evidence type="ECO:0000256" key="13">
    <source>
        <dbReference type="ARBA" id="ARBA00023242"/>
    </source>
</evidence>
<keyword evidence="12" id="KW-0804">Transcription</keyword>
<dbReference type="InterPro" id="IPR015421">
    <property type="entry name" value="PyrdxlP-dep_Trfase_major"/>
</dbReference>
<dbReference type="InterPro" id="IPR004827">
    <property type="entry name" value="bZIP"/>
</dbReference>
<dbReference type="PANTHER" id="PTHR10129:SF44">
    <property type="entry name" value="TRAFFIC JAM, ISOFORM C"/>
    <property type="match status" value="1"/>
</dbReference>
<proteinExistence type="predicted"/>
<evidence type="ECO:0000256" key="6">
    <source>
        <dbReference type="ARBA" id="ARBA00022499"/>
    </source>
</evidence>
<evidence type="ECO:0000256" key="16">
    <source>
        <dbReference type="ARBA" id="ARBA00071773"/>
    </source>
</evidence>
<dbReference type="SMART" id="SM00338">
    <property type="entry name" value="BRLZ"/>
    <property type="match status" value="1"/>
</dbReference>
<dbReference type="InterPro" id="IPR046347">
    <property type="entry name" value="bZIP_sf"/>
</dbReference>
<dbReference type="PROSITE" id="PS50217">
    <property type="entry name" value="BZIP"/>
    <property type="match status" value="1"/>
</dbReference>
<reference evidence="19 20" key="1">
    <citation type="journal article" date="2008" name="Nature">
        <title>The genome of the model beetle and pest Tribolium castaneum.</title>
        <authorList>
            <consortium name="Tribolium Genome Sequencing Consortium"/>
            <person name="Richards S."/>
            <person name="Gibbs R.A."/>
            <person name="Weinstock G.M."/>
            <person name="Brown S.J."/>
            <person name="Denell R."/>
            <person name="Beeman R.W."/>
            <person name="Gibbs R."/>
            <person name="Beeman R.W."/>
            <person name="Brown S.J."/>
            <person name="Bucher G."/>
            <person name="Friedrich M."/>
            <person name="Grimmelikhuijzen C.J."/>
            <person name="Klingler M."/>
            <person name="Lorenzen M."/>
            <person name="Richards S."/>
            <person name="Roth S."/>
            <person name="Schroder R."/>
            <person name="Tautz D."/>
            <person name="Zdobnov E.M."/>
            <person name="Muzny D."/>
            <person name="Gibbs R.A."/>
            <person name="Weinstock G.M."/>
            <person name="Attaway T."/>
            <person name="Bell S."/>
            <person name="Buhay C.J."/>
            <person name="Chandrabose M.N."/>
            <person name="Chavez D."/>
            <person name="Clerk-Blankenburg K.P."/>
            <person name="Cree A."/>
            <person name="Dao M."/>
            <person name="Davis C."/>
            <person name="Chacko J."/>
            <person name="Dinh H."/>
            <person name="Dugan-Rocha S."/>
            <person name="Fowler G."/>
            <person name="Garner T.T."/>
            <person name="Garnes J."/>
            <person name="Gnirke A."/>
            <person name="Hawes A."/>
            <person name="Hernandez J."/>
            <person name="Hines S."/>
            <person name="Holder M."/>
            <person name="Hume J."/>
            <person name="Jhangiani S.N."/>
            <person name="Joshi V."/>
            <person name="Khan Z.M."/>
            <person name="Jackson L."/>
            <person name="Kovar C."/>
            <person name="Kowis A."/>
            <person name="Lee S."/>
            <person name="Lewis L.R."/>
            <person name="Margolis J."/>
            <person name="Morgan M."/>
            <person name="Nazareth L.V."/>
            <person name="Nguyen N."/>
            <person name="Okwuonu G."/>
            <person name="Parker D."/>
            <person name="Richards S."/>
            <person name="Ruiz S.J."/>
            <person name="Santibanez J."/>
            <person name="Savard J."/>
            <person name="Scherer S.E."/>
            <person name="Schneider B."/>
            <person name="Sodergren E."/>
            <person name="Tautz D."/>
            <person name="Vattahil S."/>
            <person name="Villasana D."/>
            <person name="White C.S."/>
            <person name="Wright R."/>
            <person name="Park Y."/>
            <person name="Beeman R.W."/>
            <person name="Lord J."/>
            <person name="Oppert B."/>
            <person name="Lorenzen M."/>
            <person name="Brown S."/>
            <person name="Wang L."/>
            <person name="Savard J."/>
            <person name="Tautz D."/>
            <person name="Richards S."/>
            <person name="Weinstock G."/>
            <person name="Gibbs R.A."/>
            <person name="Liu Y."/>
            <person name="Worley K."/>
            <person name="Weinstock G."/>
            <person name="Elsik C.G."/>
            <person name="Reese J.T."/>
            <person name="Elhaik E."/>
            <person name="Landan G."/>
            <person name="Graur D."/>
            <person name="Arensburger P."/>
            <person name="Atkinson P."/>
            <person name="Beeman R.W."/>
            <person name="Beidler J."/>
            <person name="Brown S.J."/>
            <person name="Demuth J.P."/>
            <person name="Drury D.W."/>
            <person name="Du Y.Z."/>
            <person name="Fujiwara H."/>
            <person name="Lorenzen M."/>
            <person name="Maselli V."/>
            <person name="Osanai M."/>
            <person name="Park Y."/>
            <person name="Robertson H.M."/>
            <person name="Tu Z."/>
            <person name="Wang J.J."/>
            <person name="Wang S."/>
            <person name="Richards S."/>
            <person name="Song H."/>
            <person name="Zhang L."/>
            <person name="Sodergren E."/>
            <person name="Werner D."/>
            <person name="Stanke M."/>
            <person name="Morgenstern B."/>
            <person name="Solovyev V."/>
            <person name="Kosarev P."/>
            <person name="Brown G."/>
            <person name="Chen H.C."/>
            <person name="Ermolaeva O."/>
            <person name="Hlavina W."/>
            <person name="Kapustin Y."/>
            <person name="Kiryutin B."/>
            <person name="Kitts P."/>
            <person name="Maglott D."/>
            <person name="Pruitt K."/>
            <person name="Sapojnikov V."/>
            <person name="Souvorov A."/>
            <person name="Mackey A.J."/>
            <person name="Waterhouse R.M."/>
            <person name="Wyder S."/>
            <person name="Zdobnov E.M."/>
            <person name="Zdobnov E.M."/>
            <person name="Wyder S."/>
            <person name="Kriventseva E.V."/>
            <person name="Kadowaki T."/>
            <person name="Bork P."/>
            <person name="Aranda M."/>
            <person name="Bao R."/>
            <person name="Beermann A."/>
            <person name="Berns N."/>
            <person name="Bolognesi R."/>
            <person name="Bonneton F."/>
            <person name="Bopp D."/>
            <person name="Brown S.J."/>
            <person name="Bucher G."/>
            <person name="Butts T."/>
            <person name="Chaumot A."/>
            <person name="Denell R.E."/>
            <person name="Ferrier D.E."/>
            <person name="Friedrich M."/>
            <person name="Gordon C.M."/>
            <person name="Jindra M."/>
            <person name="Klingler M."/>
            <person name="Lan Q."/>
            <person name="Lattorff H.M."/>
            <person name="Laudet V."/>
            <person name="von Levetsow C."/>
            <person name="Liu Z."/>
            <person name="Lutz R."/>
            <person name="Lynch J.A."/>
            <person name="da Fonseca R.N."/>
            <person name="Posnien N."/>
            <person name="Reuter R."/>
            <person name="Roth S."/>
            <person name="Savard J."/>
            <person name="Schinko J.B."/>
            <person name="Schmitt C."/>
            <person name="Schoppmeier M."/>
            <person name="Schroder R."/>
            <person name="Shippy T.D."/>
            <person name="Simonnet F."/>
            <person name="Marques-Souza H."/>
            <person name="Tautz D."/>
            <person name="Tomoyasu Y."/>
            <person name="Trauner J."/>
            <person name="Van der Zee M."/>
            <person name="Vervoort M."/>
            <person name="Wittkopp N."/>
            <person name="Wimmer E.A."/>
            <person name="Yang X."/>
            <person name="Jones A.K."/>
            <person name="Sattelle D.B."/>
            <person name="Ebert P.R."/>
            <person name="Nelson D."/>
            <person name="Scott J.G."/>
            <person name="Beeman R.W."/>
            <person name="Muthukrishnan S."/>
            <person name="Kramer K.J."/>
            <person name="Arakane Y."/>
            <person name="Beeman R.W."/>
            <person name="Zhu Q."/>
            <person name="Hogenkamp D."/>
            <person name="Dixit R."/>
            <person name="Oppert B."/>
            <person name="Jiang H."/>
            <person name="Zou Z."/>
            <person name="Marshall J."/>
            <person name="Elpidina E."/>
            <person name="Vinokurov K."/>
            <person name="Oppert C."/>
            <person name="Zou Z."/>
            <person name="Evans J."/>
            <person name="Lu Z."/>
            <person name="Zhao P."/>
            <person name="Sumathipala N."/>
            <person name="Altincicek B."/>
            <person name="Vilcinskas A."/>
            <person name="Williams M."/>
            <person name="Hultmark D."/>
            <person name="Hetru C."/>
            <person name="Jiang H."/>
            <person name="Grimmelikhuijzen C.J."/>
            <person name="Hauser F."/>
            <person name="Cazzamali G."/>
            <person name="Williamson M."/>
            <person name="Park Y."/>
            <person name="Li B."/>
            <person name="Tanaka Y."/>
            <person name="Predel R."/>
            <person name="Neupert S."/>
            <person name="Schachtner J."/>
            <person name="Verleyen P."/>
            <person name="Raible F."/>
            <person name="Bork P."/>
            <person name="Friedrich M."/>
            <person name="Walden K.K."/>
            <person name="Robertson H.M."/>
            <person name="Angeli S."/>
            <person name="Foret S."/>
            <person name="Bucher G."/>
            <person name="Schuetz S."/>
            <person name="Maleszka R."/>
            <person name="Wimmer E.A."/>
            <person name="Beeman R.W."/>
            <person name="Lorenzen M."/>
            <person name="Tomoyasu Y."/>
            <person name="Miller S.C."/>
            <person name="Grossmann D."/>
            <person name="Bucher G."/>
        </authorList>
    </citation>
    <scope>NUCLEOTIDE SEQUENCE [LARGE SCALE GENOMIC DNA]</scope>
    <source>
        <strain evidence="19 20">Georgia GA2</strain>
    </source>
</reference>
<keyword evidence="8" id="KW-0663">Pyridoxal phosphate</keyword>
<evidence type="ECO:0000256" key="5">
    <source>
        <dbReference type="ARBA" id="ARBA00022490"/>
    </source>
</evidence>
<dbReference type="GO" id="GO:0016829">
    <property type="term" value="F:lyase activity"/>
    <property type="evidence" value="ECO:0007669"/>
    <property type="project" value="InterPro"/>
</dbReference>
<comment type="cofactor">
    <cofactor evidence="1">
        <name>pyridoxal 5'-phosphate</name>
        <dbReference type="ChEBI" id="CHEBI:597326"/>
    </cofactor>
</comment>
<keyword evidence="20" id="KW-1185">Reference proteome</keyword>
<dbReference type="SUPFAM" id="SSF53383">
    <property type="entry name" value="PLP-dependent transferases"/>
    <property type="match status" value="1"/>
</dbReference>
<dbReference type="FunFam" id="1.20.5.170:FF:000071">
    <property type="entry name" value="Neural retina-specific leucine zipper protein"/>
    <property type="match status" value="1"/>
</dbReference>
<sequence length="488" mass="55948">MDCHRFTANSQESEKFTERSCAILGGPAQIAGVQASLIRNNSDGTFSLDELRDRIRKNPDCHEPYTTLVIIENTHNMCGGKVLPLDWIEKVKNISKEYNIPVHMDGARVINAAVYLKVPVERVVRDVDTVCFCLSINKFPFLKSLYLSSLPEAFPRNRRPQRSSALAAAALSRIPPPPRLSNATRNPVPVRMQQTIGAHMDQEDQHLAEEYVQDFVLDHLESVTVKSEDKRMEEWVQRDDRCRQWDDRRIPPLSPPPDSMYPQQPMLVSMAVMNAPGTPPQTPPSNSPDNCRPPMMDEMMWFPQTVRSEPLDLRPLHCMGGEPDWERREYIPSGMIMDNGHHIIHQRPQSVCSGASTVSPRLNHNTTSGYSTCSDDLGLDDQMLMTLSVRELNKRLHGCPREEVVRLKQKRRTLKNRGYAQNCRSKRLQQRHDLEQTNRSLQSELHRIKIELARVSQERDLLKQRLNLGRQQVQHLNSEGQSSPEFYL</sequence>
<gene>
    <name evidence="19" type="primary">AUGUSTUS-3.0.2_33194</name>
    <name evidence="19" type="ORF">TcasGA2_TC033194</name>
</gene>
<feature type="domain" description="BZIP" evidence="18">
    <location>
        <begin position="406"/>
        <end position="466"/>
    </location>
</feature>
<keyword evidence="10" id="KW-0238">DNA-binding</keyword>
<comment type="function">
    <text evidence="14">Acts as a transcriptional activator which regulates the expression of several rod-specific genes, including RHO and PDE6B. Also functions as a transcriptional coactivator, stimulating transcription mediated by the transcription factor CRX and NR2E3. Binds to the rhodopsin promoter in a sequence-specific manner.</text>
</comment>
<dbReference type="InterPro" id="IPR015424">
    <property type="entry name" value="PyrdxlP-dep_Trfase"/>
</dbReference>
<evidence type="ECO:0000256" key="9">
    <source>
        <dbReference type="ARBA" id="ARBA00023015"/>
    </source>
</evidence>
<evidence type="ECO:0000256" key="8">
    <source>
        <dbReference type="ARBA" id="ARBA00022898"/>
    </source>
</evidence>
<evidence type="ECO:0000256" key="2">
    <source>
        <dbReference type="ARBA" id="ARBA00004123"/>
    </source>
</evidence>